<sequence length="102" mass="12028">MFQSYFQLLKAYLKNSTTEKHLNNLALMFIHKRMNADVNVVLQKQSNKKVQLKLPRQVFLGITIYKYHPYGTLNAEPLMCNSLHPHRTSEELNHDRRFAPTN</sequence>
<evidence type="ECO:0000313" key="1">
    <source>
        <dbReference type="EMBL" id="KAG8227772.1"/>
    </source>
</evidence>
<name>A0A8K0K4Z0_LADFU</name>
<evidence type="ECO:0000313" key="2">
    <source>
        <dbReference type="Proteomes" id="UP000792457"/>
    </source>
</evidence>
<gene>
    <name evidence="1" type="ORF">J437_LFUL005779</name>
</gene>
<reference evidence="1" key="2">
    <citation type="submission" date="2017-10" db="EMBL/GenBank/DDBJ databases">
        <title>Ladona fulva Genome sequencing and assembly.</title>
        <authorList>
            <person name="Murali S."/>
            <person name="Richards S."/>
            <person name="Bandaranaike D."/>
            <person name="Bellair M."/>
            <person name="Blankenburg K."/>
            <person name="Chao H."/>
            <person name="Dinh H."/>
            <person name="Doddapaneni H."/>
            <person name="Dugan-Rocha S."/>
            <person name="Elkadiri S."/>
            <person name="Gnanaolivu R."/>
            <person name="Hernandez B."/>
            <person name="Skinner E."/>
            <person name="Javaid M."/>
            <person name="Lee S."/>
            <person name="Li M."/>
            <person name="Ming W."/>
            <person name="Munidasa M."/>
            <person name="Muniz J."/>
            <person name="Nguyen L."/>
            <person name="Hughes D."/>
            <person name="Osuji N."/>
            <person name="Pu L.-L."/>
            <person name="Puazo M."/>
            <person name="Qu C."/>
            <person name="Quiroz J."/>
            <person name="Raj R."/>
            <person name="Weissenberger G."/>
            <person name="Xin Y."/>
            <person name="Zou X."/>
            <person name="Han Y."/>
            <person name="Worley K."/>
            <person name="Muzny D."/>
            <person name="Gibbs R."/>
        </authorList>
    </citation>
    <scope>NUCLEOTIDE SEQUENCE</scope>
    <source>
        <strain evidence="1">Sampled in the wild</strain>
    </source>
</reference>
<comment type="caution">
    <text evidence="1">The sequence shown here is derived from an EMBL/GenBank/DDBJ whole genome shotgun (WGS) entry which is preliminary data.</text>
</comment>
<organism evidence="1 2">
    <name type="scientific">Ladona fulva</name>
    <name type="common">Scarce chaser dragonfly</name>
    <name type="synonym">Libellula fulva</name>
    <dbReference type="NCBI Taxonomy" id="123851"/>
    <lineage>
        <taxon>Eukaryota</taxon>
        <taxon>Metazoa</taxon>
        <taxon>Ecdysozoa</taxon>
        <taxon>Arthropoda</taxon>
        <taxon>Hexapoda</taxon>
        <taxon>Insecta</taxon>
        <taxon>Pterygota</taxon>
        <taxon>Palaeoptera</taxon>
        <taxon>Odonata</taxon>
        <taxon>Epiprocta</taxon>
        <taxon>Anisoptera</taxon>
        <taxon>Libelluloidea</taxon>
        <taxon>Libellulidae</taxon>
        <taxon>Ladona</taxon>
    </lineage>
</organism>
<accession>A0A8K0K4Z0</accession>
<dbReference type="AlphaFoldDB" id="A0A8K0K4Z0"/>
<dbReference type="Proteomes" id="UP000792457">
    <property type="component" value="Unassembled WGS sequence"/>
</dbReference>
<reference evidence="1" key="1">
    <citation type="submission" date="2013-04" db="EMBL/GenBank/DDBJ databases">
        <authorList>
            <person name="Qu J."/>
            <person name="Murali S.C."/>
            <person name="Bandaranaike D."/>
            <person name="Bellair M."/>
            <person name="Blankenburg K."/>
            <person name="Chao H."/>
            <person name="Dinh H."/>
            <person name="Doddapaneni H."/>
            <person name="Downs B."/>
            <person name="Dugan-Rocha S."/>
            <person name="Elkadiri S."/>
            <person name="Gnanaolivu R.D."/>
            <person name="Hernandez B."/>
            <person name="Javaid M."/>
            <person name="Jayaseelan J.C."/>
            <person name="Lee S."/>
            <person name="Li M."/>
            <person name="Ming W."/>
            <person name="Munidasa M."/>
            <person name="Muniz J."/>
            <person name="Nguyen L."/>
            <person name="Ongeri F."/>
            <person name="Osuji N."/>
            <person name="Pu L.-L."/>
            <person name="Puazo M."/>
            <person name="Qu C."/>
            <person name="Quiroz J."/>
            <person name="Raj R."/>
            <person name="Weissenberger G."/>
            <person name="Xin Y."/>
            <person name="Zou X."/>
            <person name="Han Y."/>
            <person name="Richards S."/>
            <person name="Worley K."/>
            <person name="Muzny D."/>
            <person name="Gibbs R."/>
        </authorList>
    </citation>
    <scope>NUCLEOTIDE SEQUENCE</scope>
    <source>
        <strain evidence="1">Sampled in the wild</strain>
    </source>
</reference>
<keyword evidence="2" id="KW-1185">Reference proteome</keyword>
<protein>
    <submittedName>
        <fullName evidence="1">Uncharacterized protein</fullName>
    </submittedName>
</protein>
<proteinExistence type="predicted"/>
<dbReference type="EMBL" id="KZ308339">
    <property type="protein sequence ID" value="KAG8227772.1"/>
    <property type="molecule type" value="Genomic_DNA"/>
</dbReference>